<organism evidence="1 2">
    <name type="scientific">Coniophora puteana (strain RWD-64-598)</name>
    <name type="common">Brown rot fungus</name>
    <dbReference type="NCBI Taxonomy" id="741705"/>
    <lineage>
        <taxon>Eukaryota</taxon>
        <taxon>Fungi</taxon>
        <taxon>Dikarya</taxon>
        <taxon>Basidiomycota</taxon>
        <taxon>Agaricomycotina</taxon>
        <taxon>Agaricomycetes</taxon>
        <taxon>Agaricomycetidae</taxon>
        <taxon>Boletales</taxon>
        <taxon>Coniophorineae</taxon>
        <taxon>Coniophoraceae</taxon>
        <taxon>Coniophora</taxon>
    </lineage>
</organism>
<dbReference type="KEGG" id="cput:CONPUDRAFT_133377"/>
<dbReference type="OrthoDB" id="2506088at2759"/>
<dbReference type="OMA" id="QINDTHH"/>
<dbReference type="EMBL" id="JH711594">
    <property type="protein sequence ID" value="EIW74149.1"/>
    <property type="molecule type" value="Genomic_DNA"/>
</dbReference>
<dbReference type="PANTHER" id="PTHR31912">
    <property type="entry name" value="IP13529P"/>
    <property type="match status" value="1"/>
</dbReference>
<dbReference type="GeneID" id="19200475"/>
<sequence>MAGKRPVYSIPVIVFLDDVSGNQSKQWNEHFSCYMSTGALPREKLSEEFHVRFIATSPHATPLEMMQGIRTSMEKTFQNPVEAYDCETKEEVLLQVYPLLFAGDNPMQSELCSCAGLNANHFCRTCMCGGTQEYKRSDEGFKSFFMLAEASRSTGIKDHLAQPILDSIVKIGQDLRKATPDRAAVTPDVSLTETGVDIHKDTPTEILHTILLGVVKYFWAQTTTLLEKDKKLGVFQSRLHSVEESGLNIPKLSAEYMCQYKGGLIGKHFKCLSQVMAFAVHGLVPQDVLDAWIVTGRMVVLLWHTEIENIDDYSRDLNQIISNFLHITAKCSPSIIISKPKFHFLIHLVFYIRRFGPALLFSTERYESYNAVFRAASIHSNHQAPNRDIV</sequence>
<name>R7SGD8_CONPW</name>
<keyword evidence="2" id="KW-1185">Reference proteome</keyword>
<evidence type="ECO:0000313" key="2">
    <source>
        <dbReference type="Proteomes" id="UP000053558"/>
    </source>
</evidence>
<evidence type="ECO:0000313" key="1">
    <source>
        <dbReference type="EMBL" id="EIW74149.1"/>
    </source>
</evidence>
<proteinExistence type="predicted"/>
<dbReference type="RefSeq" id="XP_007775722.1">
    <property type="nucleotide sequence ID" value="XM_007777532.1"/>
</dbReference>
<dbReference type="AlphaFoldDB" id="R7SGD8"/>
<gene>
    <name evidence="1" type="ORF">CONPUDRAFT_133377</name>
</gene>
<reference evidence="2" key="1">
    <citation type="journal article" date="2012" name="Science">
        <title>The Paleozoic origin of enzymatic lignin decomposition reconstructed from 31 fungal genomes.</title>
        <authorList>
            <person name="Floudas D."/>
            <person name="Binder M."/>
            <person name="Riley R."/>
            <person name="Barry K."/>
            <person name="Blanchette R.A."/>
            <person name="Henrissat B."/>
            <person name="Martinez A.T."/>
            <person name="Otillar R."/>
            <person name="Spatafora J.W."/>
            <person name="Yadav J.S."/>
            <person name="Aerts A."/>
            <person name="Benoit I."/>
            <person name="Boyd A."/>
            <person name="Carlson A."/>
            <person name="Copeland A."/>
            <person name="Coutinho P.M."/>
            <person name="de Vries R.P."/>
            <person name="Ferreira P."/>
            <person name="Findley K."/>
            <person name="Foster B."/>
            <person name="Gaskell J."/>
            <person name="Glotzer D."/>
            <person name="Gorecki P."/>
            <person name="Heitman J."/>
            <person name="Hesse C."/>
            <person name="Hori C."/>
            <person name="Igarashi K."/>
            <person name="Jurgens J.A."/>
            <person name="Kallen N."/>
            <person name="Kersten P."/>
            <person name="Kohler A."/>
            <person name="Kuees U."/>
            <person name="Kumar T.K.A."/>
            <person name="Kuo A."/>
            <person name="LaButti K."/>
            <person name="Larrondo L.F."/>
            <person name="Lindquist E."/>
            <person name="Ling A."/>
            <person name="Lombard V."/>
            <person name="Lucas S."/>
            <person name="Lundell T."/>
            <person name="Martin R."/>
            <person name="McLaughlin D.J."/>
            <person name="Morgenstern I."/>
            <person name="Morin E."/>
            <person name="Murat C."/>
            <person name="Nagy L.G."/>
            <person name="Nolan M."/>
            <person name="Ohm R.A."/>
            <person name="Patyshakuliyeva A."/>
            <person name="Rokas A."/>
            <person name="Ruiz-Duenas F.J."/>
            <person name="Sabat G."/>
            <person name="Salamov A."/>
            <person name="Samejima M."/>
            <person name="Schmutz J."/>
            <person name="Slot J.C."/>
            <person name="St John F."/>
            <person name="Stenlid J."/>
            <person name="Sun H."/>
            <person name="Sun S."/>
            <person name="Syed K."/>
            <person name="Tsang A."/>
            <person name="Wiebenga A."/>
            <person name="Young D."/>
            <person name="Pisabarro A."/>
            <person name="Eastwood D.C."/>
            <person name="Martin F."/>
            <person name="Cullen D."/>
            <person name="Grigoriev I.V."/>
            <person name="Hibbett D.S."/>
        </authorList>
    </citation>
    <scope>NUCLEOTIDE SEQUENCE [LARGE SCALE GENOMIC DNA]</scope>
    <source>
        <strain evidence="2">RWD-64-598 SS2</strain>
    </source>
</reference>
<dbReference type="Proteomes" id="UP000053558">
    <property type="component" value="Unassembled WGS sequence"/>
</dbReference>
<accession>R7SGD8</accession>
<protein>
    <submittedName>
        <fullName evidence="1">Uncharacterized protein</fullName>
    </submittedName>
</protein>
<dbReference type="PANTHER" id="PTHR31912:SF34">
    <property type="entry name" value="NOTOCHORD-RELATED PROTEIN"/>
    <property type="match status" value="1"/>
</dbReference>